<dbReference type="OrthoDB" id="122279at2759"/>
<proteinExistence type="predicted"/>
<feature type="binding site" evidence="3">
    <location>
        <position position="354"/>
    </location>
    <ligand>
        <name>ATP</name>
        <dbReference type="ChEBI" id="CHEBI:30616"/>
    </ligand>
</feature>
<feature type="region of interest" description="Disordered" evidence="4">
    <location>
        <begin position="1"/>
        <end position="51"/>
    </location>
</feature>
<feature type="region of interest" description="Disordered" evidence="4">
    <location>
        <begin position="708"/>
        <end position="739"/>
    </location>
</feature>
<feature type="domain" description="Protein kinase" evidence="5">
    <location>
        <begin position="327"/>
        <end position="627"/>
    </location>
</feature>
<dbReference type="Gene3D" id="1.25.10.10">
    <property type="entry name" value="Leucine-rich Repeat Variant"/>
    <property type="match status" value="1"/>
</dbReference>
<feature type="region of interest" description="Disordered" evidence="4">
    <location>
        <begin position="1390"/>
        <end position="1416"/>
    </location>
</feature>
<dbReference type="InterPro" id="IPR000719">
    <property type="entry name" value="Prot_kinase_dom"/>
</dbReference>
<evidence type="ECO:0000313" key="6">
    <source>
        <dbReference type="EMBL" id="PXF46369.1"/>
    </source>
</evidence>
<dbReference type="PANTHER" id="PTHR44329:SF298">
    <property type="entry name" value="MIXED LINEAGE KINASE DOMAIN-LIKE PROTEIN"/>
    <property type="match status" value="1"/>
</dbReference>
<dbReference type="SUPFAM" id="SSF56112">
    <property type="entry name" value="Protein kinase-like (PK-like)"/>
    <property type="match status" value="1"/>
</dbReference>
<feature type="compositionally biased region" description="Pro residues" evidence="4">
    <location>
        <begin position="222"/>
        <end position="231"/>
    </location>
</feature>
<feature type="compositionally biased region" description="Polar residues" evidence="4">
    <location>
        <begin position="708"/>
        <end position="732"/>
    </location>
</feature>
<evidence type="ECO:0000256" key="4">
    <source>
        <dbReference type="SAM" id="MobiDB-lite"/>
    </source>
</evidence>
<evidence type="ECO:0000256" key="2">
    <source>
        <dbReference type="ARBA" id="ARBA00022840"/>
    </source>
</evidence>
<feature type="region of interest" description="Disordered" evidence="4">
    <location>
        <begin position="113"/>
        <end position="176"/>
    </location>
</feature>
<protein>
    <submittedName>
        <fullName evidence="6">Putative serine/threonine-protein kinase</fullName>
    </submittedName>
</protein>
<feature type="compositionally biased region" description="Basic residues" evidence="4">
    <location>
        <begin position="1"/>
        <end position="18"/>
    </location>
</feature>
<dbReference type="GO" id="GO:0005524">
    <property type="term" value="F:ATP binding"/>
    <property type="evidence" value="ECO:0007669"/>
    <property type="project" value="UniProtKB-UniRule"/>
</dbReference>
<dbReference type="PROSITE" id="PS00107">
    <property type="entry name" value="PROTEIN_KINASE_ATP"/>
    <property type="match status" value="1"/>
</dbReference>
<dbReference type="InterPro" id="IPR011009">
    <property type="entry name" value="Kinase-like_dom_sf"/>
</dbReference>
<feature type="compositionally biased region" description="Pro residues" evidence="4">
    <location>
        <begin position="244"/>
        <end position="268"/>
    </location>
</feature>
<evidence type="ECO:0000259" key="5">
    <source>
        <dbReference type="PROSITE" id="PS50011"/>
    </source>
</evidence>
<sequence>MSGPPTRRHSQPIKRHPQHSSSSSLEQQRQPASRTPSEPYDRQQLPDFRGVVPPFLRRLSATRPLPNIRQSIEDDGNAVPFFCQPSTQSQYTDLTQTVVSETAVPYFANSDYGDASKSSSHSQSSSRNSDNKFSSPPSSRKLSVPRHSPPAQSDSLSSNLPSVPSPSSPPIFPDAHRRLLHPEKDPAHRRISPPNLPKARQRPFLSDLSYDSHPAAASSQRPPTPHLPMPQLPVTQLSKSQLPPTQPPTPQPPTPQPPTPQLPTPPITPRTLRTPRENVRVDSIKSWDAVFADDTDSRSHLVLQSSSQVSERNHAIIDSSNLQVDFEDVGKRIGVGTYGSVYVGCYHGELVAVKRIRMPEVSVAMRKDKSVQARRKEALRQFAREIRRYERISHPGIVHFLGVTLPDNETSALIVTALMRGGSLGEALASLRDTRTPIDLSSMVRISLQACGGLRALHSANCTWGDAKPDNILLSAPLEHDGKFPLLAEARISDFGLSRCVGQSLLTDTTVAGTGDPAGTSNYMAPEAFVGIDREKEDIAKASDVFSFGMVMYEMLTLRTPWKGRDLFEVCSIVAKGGRPDWPKASDSDYYREVPADLRQLVESCWAHNPLDRPTADDIFQRLDETASSMSMRGGQRPVSDLGNPMLDNDFNRMPSPGISLSLSKRSNASTAVAICDESVELSTSELQGSRDSDMFLDEAGQAVALRSNGSVDSISSASTDPRVSPVSSLDPQSLKEPGSSNMHAILLQTNTLHQTKSASTDASETASAVITAVKSGLISSSQGAFCAADKRTLAWKPHELHDESDEVSKPQNPDEEIFDGFMQEDLHAVPTTEFIHYRDQLAQKFAEAAIQLSNIDDSDPVSNGAKYVTERPARREEHNISQDKSRAQSGSQVEDETPTNPSPAALRRKRSKRLQSIIEHAAMAFLELQRREEKTNRTPPKLRKEAAEKKAVEEARQLSEHETLRVIDRAQSLGNYSLILETLKGHRTSHVIAKTACSYLEPFCRAEALYYDVCEEGGVEEFISAVSLFGKQDAALCTVFCNSMTALSTHFDDKVGHLIRGVGVPYMVIEVLELHKTDIPLQTAGCSCLAAIAGSSELSRSAVATLGGPGAVYRAITKNNSSFKDVELAKASLKAVRHIAHDNRKAAEYLVEVAALDPVSKAADVFTDHGLEQDILDALQAFSFYNCGRRNIIMSSGLKALTAIMLRNKDPRFLVQCCTFIRAIARWRDHECEDAMLQSSISERITSLMHMSNDIPGEEGARVAWYACHACTFLASFGARSRQRLRRVGAIETVLEVMAKRKENYRVVHNATDAIAELIKNEPESIALAEEHDVITLLQIMLELHHSVSQVRNALLWTLDYIASPKGRPIGPAEGSHAYQEMMRKLHAKYGHKPPPQSHQKRRFFWMGRKKNQHT</sequence>
<dbReference type="PROSITE" id="PS50011">
    <property type="entry name" value="PROTEIN_KINASE_DOM"/>
    <property type="match status" value="1"/>
</dbReference>
<feature type="compositionally biased region" description="Polar residues" evidence="4">
    <location>
        <begin position="19"/>
        <end position="36"/>
    </location>
</feature>
<dbReference type="InterPro" id="IPR011989">
    <property type="entry name" value="ARM-like"/>
</dbReference>
<dbReference type="SUPFAM" id="SSF48371">
    <property type="entry name" value="ARM repeat"/>
    <property type="match status" value="1"/>
</dbReference>
<feature type="region of interest" description="Disordered" evidence="4">
    <location>
        <begin position="856"/>
        <end position="912"/>
    </location>
</feature>
<feature type="compositionally biased region" description="Pro residues" evidence="4">
    <location>
        <begin position="163"/>
        <end position="172"/>
    </location>
</feature>
<dbReference type="GO" id="GO:0004674">
    <property type="term" value="F:protein serine/threonine kinase activity"/>
    <property type="evidence" value="ECO:0007669"/>
    <property type="project" value="TreeGrafter"/>
</dbReference>
<keyword evidence="1 3" id="KW-0547">Nucleotide-binding</keyword>
<accession>A0A2V3IWA4</accession>
<feature type="region of interest" description="Disordered" evidence="4">
    <location>
        <begin position="209"/>
        <end position="276"/>
    </location>
</feature>
<keyword evidence="6" id="KW-0808">Transferase</keyword>
<comment type="caution">
    <text evidence="6">The sequence shown here is derived from an EMBL/GenBank/DDBJ whole genome shotgun (WGS) entry which is preliminary data.</text>
</comment>
<dbReference type="Gene3D" id="3.30.200.20">
    <property type="entry name" value="Phosphorylase Kinase, domain 1"/>
    <property type="match status" value="1"/>
</dbReference>
<dbReference type="Pfam" id="PF00069">
    <property type="entry name" value="Pkinase"/>
    <property type="match status" value="1"/>
</dbReference>
<dbReference type="InterPro" id="IPR017441">
    <property type="entry name" value="Protein_kinase_ATP_BS"/>
</dbReference>
<name>A0A2V3IWA4_9FLOR</name>
<dbReference type="EMBL" id="NBIV01000040">
    <property type="protein sequence ID" value="PXF46369.1"/>
    <property type="molecule type" value="Genomic_DNA"/>
</dbReference>
<dbReference type="STRING" id="448386.A0A2V3IWA4"/>
<evidence type="ECO:0000313" key="7">
    <source>
        <dbReference type="Proteomes" id="UP000247409"/>
    </source>
</evidence>
<feature type="compositionally biased region" description="Low complexity" evidence="4">
    <location>
        <begin position="153"/>
        <end position="162"/>
    </location>
</feature>
<dbReference type="Proteomes" id="UP000247409">
    <property type="component" value="Unassembled WGS sequence"/>
</dbReference>
<organism evidence="6 7">
    <name type="scientific">Gracilariopsis chorda</name>
    <dbReference type="NCBI Taxonomy" id="448386"/>
    <lineage>
        <taxon>Eukaryota</taxon>
        <taxon>Rhodophyta</taxon>
        <taxon>Florideophyceae</taxon>
        <taxon>Rhodymeniophycidae</taxon>
        <taxon>Gracilariales</taxon>
        <taxon>Gracilariaceae</taxon>
        <taxon>Gracilariopsis</taxon>
    </lineage>
</organism>
<reference evidence="6 7" key="1">
    <citation type="journal article" date="2018" name="Mol. Biol. Evol.">
        <title>Analysis of the draft genome of the red seaweed Gracilariopsis chorda provides insights into genome size evolution in Rhodophyta.</title>
        <authorList>
            <person name="Lee J."/>
            <person name="Yang E.C."/>
            <person name="Graf L."/>
            <person name="Yang J.H."/>
            <person name="Qiu H."/>
            <person name="Zel Zion U."/>
            <person name="Chan C.X."/>
            <person name="Stephens T.G."/>
            <person name="Weber A.P.M."/>
            <person name="Boo G.H."/>
            <person name="Boo S.M."/>
            <person name="Kim K.M."/>
            <person name="Shin Y."/>
            <person name="Jung M."/>
            <person name="Lee S.J."/>
            <person name="Yim H.S."/>
            <person name="Lee J.H."/>
            <person name="Bhattacharya D."/>
            <person name="Yoon H.S."/>
        </authorList>
    </citation>
    <scope>NUCLEOTIDE SEQUENCE [LARGE SCALE GENOMIC DNA]</scope>
    <source>
        <strain evidence="6 7">SKKU-2015</strain>
        <tissue evidence="6">Whole body</tissue>
    </source>
</reference>
<gene>
    <name evidence="6" type="ORF">BWQ96_03868</name>
</gene>
<dbReference type="Gene3D" id="1.10.510.10">
    <property type="entry name" value="Transferase(Phosphotransferase) domain 1"/>
    <property type="match status" value="1"/>
</dbReference>
<dbReference type="InterPro" id="IPR016024">
    <property type="entry name" value="ARM-type_fold"/>
</dbReference>
<dbReference type="PANTHER" id="PTHR44329">
    <property type="entry name" value="SERINE/THREONINE-PROTEIN KINASE TNNI3K-RELATED"/>
    <property type="match status" value="1"/>
</dbReference>
<feature type="compositionally biased region" description="Basic and acidic residues" evidence="4">
    <location>
        <begin position="869"/>
        <end position="887"/>
    </location>
</feature>
<keyword evidence="7" id="KW-1185">Reference proteome</keyword>
<dbReference type="InterPro" id="IPR051681">
    <property type="entry name" value="Ser/Thr_Kinases-Pseudokinases"/>
</dbReference>
<keyword evidence="6" id="KW-0418">Kinase</keyword>
<evidence type="ECO:0000256" key="1">
    <source>
        <dbReference type="ARBA" id="ARBA00022741"/>
    </source>
</evidence>
<evidence type="ECO:0000256" key="3">
    <source>
        <dbReference type="PROSITE-ProRule" id="PRU10141"/>
    </source>
</evidence>
<feature type="compositionally biased region" description="Basic residues" evidence="4">
    <location>
        <begin position="1400"/>
        <end position="1416"/>
    </location>
</feature>
<keyword evidence="2 3" id="KW-0067">ATP-binding</keyword>
<feature type="compositionally biased region" description="Low complexity" evidence="4">
    <location>
        <begin position="116"/>
        <end position="135"/>
    </location>
</feature>